<accession>A0ABZ1SE75</accession>
<keyword evidence="2" id="KW-1185">Reference proteome</keyword>
<name>A0ABZ1SE75_9ACTN</name>
<sequence>MVGGVVEVRRPVDVGQLRVWLGDANVVQFSEPLTGAEYRSLAGLLAEHPRVPLRVYGFDHGLATLRFLRWFPHVRRFSVAGLHHLADLAPLDQLSADVESLDIGETRKPLDLAPLAGFRRLRRLRVVAHRRGLAELLHANPGLRELSLWRLPVDRVLPVVVLPDLRSLALTLGSLADSEWLAQIPALRYLALRRVGALNDLGPVTRLPALRWLWLEALTVERLPDFRSSTMLSRVDCVDMHRLRHSASLRGLAAAPQLRELRVVAFQLAVDAVVPFADHPTLQRAWLGLGGERRDREARNVVRLPPPRADREFAAAYELTRIL</sequence>
<dbReference type="Gene3D" id="3.80.10.10">
    <property type="entry name" value="Ribonuclease Inhibitor"/>
    <property type="match status" value="1"/>
</dbReference>
<organism evidence="1 2">
    <name type="scientific">Micromonospora globbae</name>
    <dbReference type="NCBI Taxonomy" id="1894969"/>
    <lineage>
        <taxon>Bacteria</taxon>
        <taxon>Bacillati</taxon>
        <taxon>Actinomycetota</taxon>
        <taxon>Actinomycetes</taxon>
        <taxon>Micromonosporales</taxon>
        <taxon>Micromonosporaceae</taxon>
        <taxon>Micromonospora</taxon>
    </lineage>
</organism>
<evidence type="ECO:0000313" key="2">
    <source>
        <dbReference type="Proteomes" id="UP001432190"/>
    </source>
</evidence>
<reference evidence="1" key="1">
    <citation type="submission" date="2022-10" db="EMBL/GenBank/DDBJ databases">
        <title>The complete genomes of actinobacterial strains from the NBC collection.</title>
        <authorList>
            <person name="Joergensen T.S."/>
            <person name="Alvarez Arevalo M."/>
            <person name="Sterndorff E.B."/>
            <person name="Faurdal D."/>
            <person name="Vuksanovic O."/>
            <person name="Mourched A.-S."/>
            <person name="Charusanti P."/>
            <person name="Shaw S."/>
            <person name="Blin K."/>
            <person name="Weber T."/>
        </authorList>
    </citation>
    <scope>NUCLEOTIDE SEQUENCE</scope>
    <source>
        <strain evidence="1">NBC_00256</strain>
    </source>
</reference>
<evidence type="ECO:0008006" key="3">
    <source>
        <dbReference type="Google" id="ProtNLM"/>
    </source>
</evidence>
<gene>
    <name evidence="1" type="ORF">OG994_12425</name>
</gene>
<dbReference type="SUPFAM" id="SSF52058">
    <property type="entry name" value="L domain-like"/>
    <property type="match status" value="1"/>
</dbReference>
<evidence type="ECO:0000313" key="1">
    <source>
        <dbReference type="EMBL" id="WUP52267.1"/>
    </source>
</evidence>
<dbReference type="InterPro" id="IPR032675">
    <property type="entry name" value="LRR_dom_sf"/>
</dbReference>
<protein>
    <recommendedName>
        <fullName evidence="3">Leucine-rich repeat domain-containing protein</fullName>
    </recommendedName>
</protein>
<dbReference type="EMBL" id="CP108084">
    <property type="protein sequence ID" value="WUP52267.1"/>
    <property type="molecule type" value="Genomic_DNA"/>
</dbReference>
<dbReference type="Proteomes" id="UP001432190">
    <property type="component" value="Chromosome"/>
</dbReference>
<dbReference type="RefSeq" id="WP_328853328.1">
    <property type="nucleotide sequence ID" value="NZ_CP108084.1"/>
</dbReference>
<proteinExistence type="predicted"/>